<dbReference type="InterPro" id="IPR042278">
    <property type="entry name" value="Mfa-like_1_N"/>
</dbReference>
<proteinExistence type="predicted"/>
<comment type="caution">
    <text evidence="1">The sequence shown here is derived from an EMBL/GenBank/DDBJ whole genome shotgun (WGS) entry which is preliminary data.</text>
</comment>
<dbReference type="Pfam" id="PF13149">
    <property type="entry name" value="Mfa_like_1"/>
    <property type="match status" value="1"/>
</dbReference>
<dbReference type="CDD" id="cd13120">
    <property type="entry name" value="BF2867_like_N"/>
    <property type="match status" value="1"/>
</dbReference>
<dbReference type="AlphaFoldDB" id="A0A5J4QU51"/>
<reference evidence="1" key="1">
    <citation type="submission" date="2019-03" db="EMBL/GenBank/DDBJ databases">
        <title>Single cell metagenomics reveals metabolic interactions within the superorganism composed of flagellate Streblomastix strix and complex community of Bacteroidetes bacteria on its surface.</title>
        <authorList>
            <person name="Treitli S.C."/>
            <person name="Kolisko M."/>
            <person name="Husnik F."/>
            <person name="Keeling P."/>
            <person name="Hampl V."/>
        </authorList>
    </citation>
    <scope>NUCLEOTIDE SEQUENCE</scope>
    <source>
        <strain evidence="1">STM</strain>
    </source>
</reference>
<dbReference type="PROSITE" id="PS51257">
    <property type="entry name" value="PROKAR_LIPOPROTEIN"/>
    <property type="match status" value="1"/>
</dbReference>
<protein>
    <recommendedName>
        <fullName evidence="2">Fimbrillin family protein</fullName>
    </recommendedName>
</protein>
<accession>A0A5J4QU51</accession>
<organism evidence="1">
    <name type="scientific">termite gut metagenome</name>
    <dbReference type="NCBI Taxonomy" id="433724"/>
    <lineage>
        <taxon>unclassified sequences</taxon>
        <taxon>metagenomes</taxon>
        <taxon>organismal metagenomes</taxon>
    </lineage>
</organism>
<name>A0A5J4QU51_9ZZZZ</name>
<dbReference type="EMBL" id="SNRY01002572">
    <property type="protein sequence ID" value="KAA6324440.1"/>
    <property type="molecule type" value="Genomic_DNA"/>
</dbReference>
<dbReference type="Gene3D" id="2.60.40.2620">
    <property type="entry name" value="Fimbrillin-like"/>
    <property type="match status" value="1"/>
</dbReference>
<evidence type="ECO:0008006" key="2">
    <source>
        <dbReference type="Google" id="ProtNLM"/>
    </source>
</evidence>
<sequence>MKKIITSKWIKISLSAIVAIMAIACNENDDDFFDKHVIILSVKTENAETRANAEDFPNAINGKAQVAVFAYTVNTHQNDNDFRIDHAIADVGNGNGTSYKLLWQEGKEQYWPVDYEAPIVFTGYNPINLKSDNDQLKISLSEGKGYAPDVIVADPITAYTAKTSVVNLSFRHVMSGLTIMMKKSDAESFVQLCKMEITVESNTTRNYDLKTGQWGNLEDDPKTDSTFVYYTLDNTIPLSSTEIVLNNTPLLFFPDMGKYVILTVYKGVSGGVLPVSMRLSDITDGYGNNILQQGKQSTLLLSFESGQLVVKECSLQDWGIINLNPKPEKIFQMEVEIQRNKVPDMETGKQISSIELVCDYDSYRISMKPFAEEGRAVTNTLQNLPENITNYQLIVHLTNGMSKKIPIGKFDYRYAVKNWNNITECLLTIEGDALD</sequence>
<evidence type="ECO:0000313" key="1">
    <source>
        <dbReference type="EMBL" id="KAA6324440.1"/>
    </source>
</evidence>
<dbReference type="InterPro" id="IPR025049">
    <property type="entry name" value="Mfa-like_1"/>
</dbReference>
<gene>
    <name evidence="1" type="ORF">EZS27_026234</name>
</gene>